<dbReference type="Gene3D" id="4.10.910.10">
    <property type="entry name" value="30s ribosomal protein s13, domain 2"/>
    <property type="match status" value="1"/>
</dbReference>
<dbReference type="Pfam" id="PF00416">
    <property type="entry name" value="Ribosomal_S13"/>
    <property type="match status" value="1"/>
</dbReference>
<dbReference type="AlphaFoldDB" id="A0A974WLB9"/>
<evidence type="ECO:0000256" key="1">
    <source>
        <dbReference type="ARBA" id="ARBA00008080"/>
    </source>
</evidence>
<dbReference type="SUPFAM" id="SSF46946">
    <property type="entry name" value="S13-like H2TH domain"/>
    <property type="match status" value="1"/>
</dbReference>
<keyword evidence="2 5" id="KW-0689">Ribosomal protein</keyword>
<gene>
    <name evidence="6" type="primary">rpsM</name>
    <name evidence="6" type="ORF">CU086_00205</name>
</gene>
<dbReference type="GO" id="GO:0015935">
    <property type="term" value="C:small ribosomal subunit"/>
    <property type="evidence" value="ECO:0007669"/>
    <property type="project" value="TreeGrafter"/>
</dbReference>
<evidence type="ECO:0000256" key="2">
    <source>
        <dbReference type="ARBA" id="ARBA00022980"/>
    </source>
</evidence>
<dbReference type="Proteomes" id="UP000663075">
    <property type="component" value="Chromosome"/>
</dbReference>
<dbReference type="PROSITE" id="PS50159">
    <property type="entry name" value="RIBOSOMAL_S13_2"/>
    <property type="match status" value="1"/>
</dbReference>
<keyword evidence="7" id="KW-1185">Reference proteome</keyword>
<evidence type="ECO:0000313" key="6">
    <source>
        <dbReference type="EMBL" id="QSF25260.1"/>
    </source>
</evidence>
<reference evidence="6" key="1">
    <citation type="submission" date="2017-11" db="EMBL/GenBank/DDBJ databases">
        <authorList>
            <person name="Jian Z."/>
        </authorList>
    </citation>
    <scope>NUCLEOTIDE SEQUENCE</scope>
    <source>
        <strain evidence="6">YC</strain>
    </source>
</reference>
<organism evidence="6 7">
    <name type="scientific">Candidatus Nasuia deltocephalincola</name>
    <dbReference type="NCBI Taxonomy" id="1160784"/>
    <lineage>
        <taxon>Bacteria</taxon>
        <taxon>Pseudomonadati</taxon>
        <taxon>Pseudomonadota</taxon>
        <taxon>Betaproteobacteria</taxon>
        <taxon>Candidatus Nasuia</taxon>
    </lineage>
</organism>
<comment type="similarity">
    <text evidence="1 5">Belongs to the universal ribosomal protein uS13 family.</text>
</comment>
<name>A0A974WLB9_9PROT</name>
<dbReference type="GO" id="GO:0005829">
    <property type="term" value="C:cytosol"/>
    <property type="evidence" value="ECO:0007669"/>
    <property type="project" value="TreeGrafter"/>
</dbReference>
<dbReference type="InterPro" id="IPR010979">
    <property type="entry name" value="Ribosomal_uS13-like_H2TH"/>
</dbReference>
<evidence type="ECO:0000256" key="5">
    <source>
        <dbReference type="RuleBase" id="RU003830"/>
    </source>
</evidence>
<dbReference type="PIRSF" id="PIRSF002134">
    <property type="entry name" value="Ribosomal_S13"/>
    <property type="match status" value="1"/>
</dbReference>
<evidence type="ECO:0000256" key="4">
    <source>
        <dbReference type="ARBA" id="ARBA00035315"/>
    </source>
</evidence>
<dbReference type="GO" id="GO:0003735">
    <property type="term" value="F:structural constituent of ribosome"/>
    <property type="evidence" value="ECO:0007669"/>
    <property type="project" value="InterPro"/>
</dbReference>
<keyword evidence="3 5" id="KW-0687">Ribonucleoprotein</keyword>
<dbReference type="EMBL" id="CP024850">
    <property type="protein sequence ID" value="QSF25260.1"/>
    <property type="molecule type" value="Genomic_DNA"/>
</dbReference>
<dbReference type="PANTHER" id="PTHR10871">
    <property type="entry name" value="30S RIBOSOMAL PROTEIN S13/40S RIBOSOMAL PROTEIN S18"/>
    <property type="match status" value="1"/>
</dbReference>
<protein>
    <recommendedName>
        <fullName evidence="4">30S ribosomal protein S13</fullName>
    </recommendedName>
</protein>
<accession>A0A974WLB9</accession>
<evidence type="ECO:0000256" key="3">
    <source>
        <dbReference type="ARBA" id="ARBA00023274"/>
    </source>
</evidence>
<dbReference type="PANTHER" id="PTHR10871:SF1">
    <property type="entry name" value="SMALL RIBOSOMAL SUBUNIT PROTEIN US13M"/>
    <property type="match status" value="1"/>
</dbReference>
<evidence type="ECO:0000313" key="7">
    <source>
        <dbReference type="Proteomes" id="UP000663075"/>
    </source>
</evidence>
<dbReference type="InterPro" id="IPR027437">
    <property type="entry name" value="Rbsml_uS13_C"/>
</dbReference>
<dbReference type="GO" id="GO:0006412">
    <property type="term" value="P:translation"/>
    <property type="evidence" value="ECO:0007669"/>
    <property type="project" value="InterPro"/>
</dbReference>
<proteinExistence type="inferred from homology"/>
<dbReference type="Gene3D" id="1.10.8.50">
    <property type="match status" value="1"/>
</dbReference>
<dbReference type="GO" id="GO:0003723">
    <property type="term" value="F:RNA binding"/>
    <property type="evidence" value="ECO:0007669"/>
    <property type="project" value="InterPro"/>
</dbReference>
<dbReference type="InterPro" id="IPR001892">
    <property type="entry name" value="Ribosomal_uS13"/>
</dbReference>
<sequence>MISYKNYNFSSKKNLYSFLKSIFGIGNFRSNYICNVLNIKFFKKCLYLNDIEKKMIFNKISNFKIDYDLKTDIKNDIKNLINIKCYRGLRHLKRLPVRGQNTRNNSRTRKGVVKKVFLNNKNLGFKKNVKKKKK</sequence>